<evidence type="ECO:0000256" key="5">
    <source>
        <dbReference type="ARBA" id="ARBA00022643"/>
    </source>
</evidence>
<evidence type="ECO:0000256" key="9">
    <source>
        <dbReference type="ARBA" id="ARBA00049401"/>
    </source>
</evidence>
<name>A9WPB8_RENSM</name>
<accession>A9WPB8</accession>
<keyword evidence="10" id="KW-0223">Dioxygenase</keyword>
<protein>
    <recommendedName>
        <fullName evidence="8">Propionate 3-nitronate monooxygenase</fullName>
    </recommendedName>
</protein>
<evidence type="ECO:0000256" key="8">
    <source>
        <dbReference type="ARBA" id="ARBA00031155"/>
    </source>
</evidence>
<dbReference type="PANTHER" id="PTHR42747:SF3">
    <property type="entry name" value="NITRONATE MONOOXYGENASE-RELATED"/>
    <property type="match status" value="1"/>
</dbReference>
<dbReference type="AlphaFoldDB" id="A9WPB8"/>
<dbReference type="EMBL" id="CP000910">
    <property type="protein sequence ID" value="ABY22875.1"/>
    <property type="molecule type" value="Genomic_DNA"/>
</dbReference>
<evidence type="ECO:0000313" key="10">
    <source>
        <dbReference type="EMBL" id="ABY22875.1"/>
    </source>
</evidence>
<keyword evidence="6" id="KW-0560">Oxidoreductase</keyword>
<dbReference type="CDD" id="cd04730">
    <property type="entry name" value="NPD_like"/>
    <property type="match status" value="1"/>
</dbReference>
<evidence type="ECO:0000313" key="11">
    <source>
        <dbReference type="Proteomes" id="UP000002007"/>
    </source>
</evidence>
<dbReference type="KEGG" id="rsa:RSal33209_1137"/>
<evidence type="ECO:0000256" key="2">
    <source>
        <dbReference type="ARBA" id="ARBA00009881"/>
    </source>
</evidence>
<comment type="cofactor">
    <cofactor evidence="1">
        <name>FMN</name>
        <dbReference type="ChEBI" id="CHEBI:58210"/>
    </cofactor>
</comment>
<evidence type="ECO:0000256" key="7">
    <source>
        <dbReference type="ARBA" id="ARBA00023033"/>
    </source>
</evidence>
<dbReference type="Pfam" id="PF03060">
    <property type="entry name" value="NMO"/>
    <property type="match status" value="1"/>
</dbReference>
<dbReference type="eggNOG" id="COG2070">
    <property type="taxonomic scope" value="Bacteria"/>
</dbReference>
<gene>
    <name evidence="10" type="ordered locus">RSal33209_1137</name>
</gene>
<evidence type="ECO:0000256" key="4">
    <source>
        <dbReference type="ARBA" id="ARBA00022630"/>
    </source>
</evidence>
<dbReference type="GO" id="GO:0051213">
    <property type="term" value="F:dioxygenase activity"/>
    <property type="evidence" value="ECO:0007669"/>
    <property type="project" value="UniProtKB-KW"/>
</dbReference>
<dbReference type="GO" id="GO:0009636">
    <property type="term" value="P:response to toxic substance"/>
    <property type="evidence" value="ECO:0007669"/>
    <property type="project" value="UniProtKB-KW"/>
</dbReference>
<dbReference type="GO" id="GO:0018580">
    <property type="term" value="F:nitronate monooxygenase activity"/>
    <property type="evidence" value="ECO:0007669"/>
    <property type="project" value="InterPro"/>
</dbReference>
<dbReference type="RefSeq" id="WP_012244561.1">
    <property type="nucleotide sequence ID" value="NC_010168.1"/>
</dbReference>
<evidence type="ECO:0000256" key="3">
    <source>
        <dbReference type="ARBA" id="ARBA00022575"/>
    </source>
</evidence>
<comment type="catalytic activity">
    <reaction evidence="9">
        <text>3 propionate 3-nitronate + 3 O2 + H2O = 3 3-oxopropanoate + 2 nitrate + nitrite + H2O2 + 3 H(+)</text>
        <dbReference type="Rhea" id="RHEA:57332"/>
        <dbReference type="ChEBI" id="CHEBI:15377"/>
        <dbReference type="ChEBI" id="CHEBI:15378"/>
        <dbReference type="ChEBI" id="CHEBI:15379"/>
        <dbReference type="ChEBI" id="CHEBI:16240"/>
        <dbReference type="ChEBI" id="CHEBI:16301"/>
        <dbReference type="ChEBI" id="CHEBI:17632"/>
        <dbReference type="ChEBI" id="CHEBI:33190"/>
        <dbReference type="ChEBI" id="CHEBI:136067"/>
    </reaction>
</comment>
<dbReference type="STRING" id="288705.RSal33209_1137"/>
<evidence type="ECO:0000256" key="6">
    <source>
        <dbReference type="ARBA" id="ARBA00023002"/>
    </source>
</evidence>
<dbReference type="InterPro" id="IPR013785">
    <property type="entry name" value="Aldolase_TIM"/>
</dbReference>
<evidence type="ECO:0000256" key="1">
    <source>
        <dbReference type="ARBA" id="ARBA00001917"/>
    </source>
</evidence>
<dbReference type="Proteomes" id="UP000002007">
    <property type="component" value="Chromosome"/>
</dbReference>
<dbReference type="InterPro" id="IPR004136">
    <property type="entry name" value="NMO"/>
</dbReference>
<dbReference type="HOGENOM" id="CLU_038732_4_0_11"/>
<keyword evidence="4" id="KW-0285">Flavoprotein</keyword>
<dbReference type="Gene3D" id="3.20.20.70">
    <property type="entry name" value="Aldolase class I"/>
    <property type="match status" value="1"/>
</dbReference>
<keyword evidence="7" id="KW-0503">Monooxygenase</keyword>
<dbReference type="SUPFAM" id="SSF51412">
    <property type="entry name" value="Inosine monophosphate dehydrogenase (IMPDH)"/>
    <property type="match status" value="1"/>
</dbReference>
<keyword evidence="5" id="KW-0288">FMN</keyword>
<reference evidence="11" key="1">
    <citation type="journal article" date="2008" name="J. Bacteriol.">
        <title>Genome sequence of the fish pathogen Renibacterium salmoninarum suggests reductive evolution away from an environmental Arthrobacter ancestor.</title>
        <authorList>
            <person name="Wiens G.D."/>
            <person name="Rockey D.D."/>
            <person name="Wu Z."/>
            <person name="Chang J."/>
            <person name="Levy R."/>
            <person name="Crane S."/>
            <person name="Chen D.S."/>
            <person name="Capri G.R."/>
            <person name="Burnett J.R."/>
            <person name="Sudheesh P.S."/>
            <person name="Schipma M.J."/>
            <person name="Burd H."/>
            <person name="Bhattacharyya A."/>
            <person name="Rhodes L.D."/>
            <person name="Kaul R."/>
            <person name="Strom M.S."/>
        </authorList>
    </citation>
    <scope>NUCLEOTIDE SEQUENCE [LARGE SCALE GENOMIC DNA]</scope>
    <source>
        <strain evidence="11">ATCC 33209 / DSM 20767 / JCM 11484 / NBRC 15589 / NCIMB 2235</strain>
    </source>
</reference>
<comment type="similarity">
    <text evidence="2">Belongs to the nitronate monooxygenase family. NMO class I subfamily.</text>
</comment>
<proteinExistence type="inferred from homology"/>
<keyword evidence="11" id="KW-1185">Reference proteome</keyword>
<dbReference type="PANTHER" id="PTHR42747">
    <property type="entry name" value="NITRONATE MONOOXYGENASE-RELATED"/>
    <property type="match status" value="1"/>
</dbReference>
<sequence>MRSRGTTTGATVTSAEEAQAAVECGVDFLVVQHPNAGGHSGAFLDLARFDREQPTGSGSMAELLGSISQASKLPMVAAGGLGSKAAVADALQNGAVSAQLGTAFLCADEAGTKPVHRAALIGQEFTNTVRTRVFSGRWVRGLENRFMRDHADAPEGYPQIHHLTSALRAAAAAAGDPQEVNLWAGTEFSSVQSGSTASILARLLD</sequence>
<keyword evidence="3" id="KW-0216">Detoxification</keyword>
<organism evidence="10 11">
    <name type="scientific">Renibacterium salmoninarum (strain ATCC 33209 / DSM 20767 / JCM 11484 / NBRC 15589 / NCIMB 2235)</name>
    <dbReference type="NCBI Taxonomy" id="288705"/>
    <lineage>
        <taxon>Bacteria</taxon>
        <taxon>Bacillati</taxon>
        <taxon>Actinomycetota</taxon>
        <taxon>Actinomycetes</taxon>
        <taxon>Micrococcales</taxon>
        <taxon>Micrococcaceae</taxon>
        <taxon>Renibacterium</taxon>
    </lineage>
</organism>